<dbReference type="Gene3D" id="2.10.109.10">
    <property type="entry name" value="Umud Fragment, subunit A"/>
    <property type="match status" value="1"/>
</dbReference>
<organism evidence="5 6">
    <name type="scientific">Prevotella heparinolytica</name>
    <dbReference type="NCBI Taxonomy" id="28113"/>
    <lineage>
        <taxon>Bacteria</taxon>
        <taxon>Pseudomonadati</taxon>
        <taxon>Bacteroidota</taxon>
        <taxon>Bacteroidia</taxon>
        <taxon>Bacteroidales</taxon>
        <taxon>Bacteroidaceae</taxon>
        <taxon>Bacteroides</taxon>
    </lineage>
</organism>
<accession>A0A4R2LGV2</accession>
<dbReference type="PANTHER" id="PTHR40661:SF3">
    <property type="entry name" value="FELS-1 PROPHAGE TRANSCRIPTIONAL REGULATOR"/>
    <property type="match status" value="1"/>
</dbReference>
<dbReference type="InterPro" id="IPR039418">
    <property type="entry name" value="LexA-like"/>
</dbReference>
<evidence type="ECO:0000313" key="5">
    <source>
        <dbReference type="EMBL" id="TCO87446.1"/>
    </source>
</evidence>
<dbReference type="InterPro" id="IPR036286">
    <property type="entry name" value="LexA/Signal_pep-like_sf"/>
</dbReference>
<keyword evidence="1" id="KW-0805">Transcription regulation</keyword>
<evidence type="ECO:0000256" key="2">
    <source>
        <dbReference type="ARBA" id="ARBA00023125"/>
    </source>
</evidence>
<evidence type="ECO:0000256" key="3">
    <source>
        <dbReference type="ARBA" id="ARBA00023163"/>
    </source>
</evidence>
<evidence type="ECO:0000259" key="4">
    <source>
        <dbReference type="Pfam" id="PF00717"/>
    </source>
</evidence>
<keyword evidence="3" id="KW-0804">Transcription</keyword>
<gene>
    <name evidence="5" type="ORF">EV202_13233</name>
</gene>
<dbReference type="SUPFAM" id="SSF51306">
    <property type="entry name" value="LexA/Signal peptidase"/>
    <property type="match status" value="1"/>
</dbReference>
<reference evidence="5 6" key="1">
    <citation type="submission" date="2019-03" db="EMBL/GenBank/DDBJ databases">
        <title>Genomic Encyclopedia of Type Strains, Phase IV (KMG-IV): sequencing the most valuable type-strain genomes for metagenomic binning, comparative biology and taxonomic classification.</title>
        <authorList>
            <person name="Goeker M."/>
        </authorList>
    </citation>
    <scope>NUCLEOTIDE SEQUENCE [LARGE SCALE GENOMIC DNA]</scope>
    <source>
        <strain evidence="5 6">DSM 23917</strain>
    </source>
</reference>
<evidence type="ECO:0000313" key="6">
    <source>
        <dbReference type="Proteomes" id="UP000295600"/>
    </source>
</evidence>
<sequence length="226" mass="25847">MSSILSRIQEIVIKEGTTITAMERNIGASKGVLSRAIANGTDIQSKWLQGVVENYPSYSAEWLITGRMPMLKDEHERDHSTELLPSINQNYEGAPYYNTDFIGGFDFVSNDQTHLPDFYINYPPYNKQGVMWCNLTGHSMEPEISNGDIIAVKEVNSPIEYLPAGEIYGIVTDDFRTVKRIRISKEHRDFVRLIPSNKSPEYCEQEIPIEMIRRVYAVLGSIRKFF</sequence>
<feature type="domain" description="Peptidase S24/S26A/S26B/S26C" evidence="4">
    <location>
        <begin position="120"/>
        <end position="209"/>
    </location>
</feature>
<keyword evidence="2" id="KW-0238">DNA-binding</keyword>
<dbReference type="InterPro" id="IPR015927">
    <property type="entry name" value="Peptidase_S24_S26A/B/C"/>
</dbReference>
<name>A0A4R2LGV2_9BACE</name>
<protein>
    <submittedName>
        <fullName evidence="5">Phage repressor protein C with HTH and peptisase S24 domain</fullName>
    </submittedName>
</protein>
<dbReference type="PANTHER" id="PTHR40661">
    <property type="match status" value="1"/>
</dbReference>
<dbReference type="EMBL" id="SLXB01000032">
    <property type="protein sequence ID" value="TCO87446.1"/>
    <property type="molecule type" value="Genomic_DNA"/>
</dbReference>
<proteinExistence type="predicted"/>
<dbReference type="Proteomes" id="UP000295600">
    <property type="component" value="Unassembled WGS sequence"/>
</dbReference>
<dbReference type="AlphaFoldDB" id="A0A4R2LGV2"/>
<dbReference type="CDD" id="cd06529">
    <property type="entry name" value="S24_LexA-like"/>
    <property type="match status" value="1"/>
</dbReference>
<dbReference type="RefSeq" id="WP_131927450.1">
    <property type="nucleotide sequence ID" value="NZ_SLXB01000032.1"/>
</dbReference>
<dbReference type="Pfam" id="PF00717">
    <property type="entry name" value="Peptidase_S24"/>
    <property type="match status" value="1"/>
</dbReference>
<dbReference type="GO" id="GO:0003677">
    <property type="term" value="F:DNA binding"/>
    <property type="evidence" value="ECO:0007669"/>
    <property type="project" value="UniProtKB-KW"/>
</dbReference>
<comment type="caution">
    <text evidence="5">The sequence shown here is derived from an EMBL/GenBank/DDBJ whole genome shotgun (WGS) entry which is preliminary data.</text>
</comment>
<evidence type="ECO:0000256" key="1">
    <source>
        <dbReference type="ARBA" id="ARBA00023015"/>
    </source>
</evidence>